<feature type="compositionally biased region" description="Low complexity" evidence="1">
    <location>
        <begin position="1"/>
        <end position="31"/>
    </location>
</feature>
<evidence type="ECO:0000313" key="2">
    <source>
        <dbReference type="EMBL" id="CAA9511745.1"/>
    </source>
</evidence>
<feature type="compositionally biased region" description="Low complexity" evidence="1">
    <location>
        <begin position="98"/>
        <end position="107"/>
    </location>
</feature>
<dbReference type="AlphaFoldDB" id="A0A6J4T293"/>
<reference evidence="2" key="1">
    <citation type="submission" date="2020-02" db="EMBL/GenBank/DDBJ databases">
        <authorList>
            <person name="Meier V. D."/>
        </authorList>
    </citation>
    <scope>NUCLEOTIDE SEQUENCE</scope>
    <source>
        <strain evidence="2">AVDCRST_MAG45</strain>
    </source>
</reference>
<accession>A0A6J4T293</accession>
<protein>
    <submittedName>
        <fullName evidence="2">Uncharacterized protein</fullName>
    </submittedName>
</protein>
<gene>
    <name evidence="2" type="ORF">AVDCRST_MAG45-1956</name>
</gene>
<feature type="non-terminal residue" evidence="2">
    <location>
        <position position="1"/>
    </location>
</feature>
<dbReference type="EMBL" id="CADCVU010000167">
    <property type="protein sequence ID" value="CAA9511745.1"/>
    <property type="molecule type" value="Genomic_DNA"/>
</dbReference>
<evidence type="ECO:0000256" key="1">
    <source>
        <dbReference type="SAM" id="MobiDB-lite"/>
    </source>
</evidence>
<feature type="non-terminal residue" evidence="2">
    <location>
        <position position="139"/>
    </location>
</feature>
<proteinExistence type="predicted"/>
<name>A0A6J4T293_9ACTN</name>
<feature type="compositionally biased region" description="Low complexity" evidence="1">
    <location>
        <begin position="56"/>
        <end position="69"/>
    </location>
</feature>
<feature type="compositionally biased region" description="Polar residues" evidence="1">
    <location>
        <begin position="124"/>
        <end position="139"/>
    </location>
</feature>
<organism evidence="2">
    <name type="scientific">uncultured Solirubrobacterales bacterium</name>
    <dbReference type="NCBI Taxonomy" id="768556"/>
    <lineage>
        <taxon>Bacteria</taxon>
        <taxon>Bacillati</taxon>
        <taxon>Actinomycetota</taxon>
        <taxon>Thermoleophilia</taxon>
        <taxon>Solirubrobacterales</taxon>
        <taxon>environmental samples</taxon>
    </lineage>
</organism>
<feature type="region of interest" description="Disordered" evidence="1">
    <location>
        <begin position="98"/>
        <end position="139"/>
    </location>
</feature>
<sequence>CCGSSRPAGSSCAASAAGRGPPASGSRAARSWPCPRAISTRGSRPPRPPRARSARRPASTPSWSRSSTTFATGTAAPRVACSRSSPSSCFAIAPAACATTTTRSTAPNGSRSPRRRDGWPIPASVTSPRPHSVASGRTG</sequence>
<feature type="region of interest" description="Disordered" evidence="1">
    <location>
        <begin position="1"/>
        <end position="85"/>
    </location>
</feature>